<protein>
    <submittedName>
        <fullName evidence="1">Uncharacterized protein</fullName>
    </submittedName>
</protein>
<comment type="caution">
    <text evidence="1">The sequence shown here is derived from an EMBL/GenBank/DDBJ whole genome shotgun (WGS) entry which is preliminary data.</text>
</comment>
<sequence length="304" mass="33644">MESEISLKIRFLAIFLRSKGPPQCVHGENFIQIILENCIKPWPRIDARTKSAYVFCVNDISRVASRPKLMVHEAVRHHSGAVISYCSIHLLVLAGPQGQTDKYFTSSLGTAVKSLYTYYKEESICWLSPSLHLYLVTNHHRTLGFSASHQPTPLIMYRIRVITSALVVTSALATHVINVNNHCGQKFTMQVPGHPDVTSTSGGHFHYNGDIKGVIASVGNNCDINGVPCTAAEFSLMSAVSSADITLIPPHKYNHPLRITLTNGQSKYCGKAHCTTAFYQDGHDERYQIQESNNPNSGITLDFC</sequence>
<name>A0A9Q3B9K1_9BASI</name>
<keyword evidence="2" id="KW-1185">Reference proteome</keyword>
<evidence type="ECO:0000313" key="1">
    <source>
        <dbReference type="EMBL" id="MBW0461311.1"/>
    </source>
</evidence>
<dbReference type="Proteomes" id="UP000765509">
    <property type="component" value="Unassembled WGS sequence"/>
</dbReference>
<dbReference type="OrthoDB" id="3342934at2759"/>
<accession>A0A9Q3B9K1</accession>
<proteinExistence type="predicted"/>
<gene>
    <name evidence="1" type="ORF">O181_001026</name>
</gene>
<evidence type="ECO:0000313" key="2">
    <source>
        <dbReference type="Proteomes" id="UP000765509"/>
    </source>
</evidence>
<dbReference type="EMBL" id="AVOT02000139">
    <property type="protein sequence ID" value="MBW0461311.1"/>
    <property type="molecule type" value="Genomic_DNA"/>
</dbReference>
<organism evidence="1 2">
    <name type="scientific">Austropuccinia psidii MF-1</name>
    <dbReference type="NCBI Taxonomy" id="1389203"/>
    <lineage>
        <taxon>Eukaryota</taxon>
        <taxon>Fungi</taxon>
        <taxon>Dikarya</taxon>
        <taxon>Basidiomycota</taxon>
        <taxon>Pucciniomycotina</taxon>
        <taxon>Pucciniomycetes</taxon>
        <taxon>Pucciniales</taxon>
        <taxon>Sphaerophragmiaceae</taxon>
        <taxon>Austropuccinia</taxon>
    </lineage>
</organism>
<reference evidence="1" key="1">
    <citation type="submission" date="2021-03" db="EMBL/GenBank/DDBJ databases">
        <title>Draft genome sequence of rust myrtle Austropuccinia psidii MF-1, a brazilian biotype.</title>
        <authorList>
            <person name="Quecine M.C."/>
            <person name="Pachon D.M.R."/>
            <person name="Bonatelli M.L."/>
            <person name="Correr F.H."/>
            <person name="Franceschini L.M."/>
            <person name="Leite T.F."/>
            <person name="Margarido G.R.A."/>
            <person name="Almeida C.A."/>
            <person name="Ferrarezi J.A."/>
            <person name="Labate C.A."/>
        </authorList>
    </citation>
    <scope>NUCLEOTIDE SEQUENCE</scope>
    <source>
        <strain evidence="1">MF-1</strain>
    </source>
</reference>
<dbReference type="AlphaFoldDB" id="A0A9Q3B9K1"/>